<accession>A0A097SQ73</accession>
<protein>
    <submittedName>
        <fullName evidence="1">Uncharacterized protein</fullName>
    </submittedName>
</protein>
<name>A0A097SQ73_9NOCA</name>
<proteinExistence type="predicted"/>
<reference evidence="1" key="1">
    <citation type="submission" date="2014-03" db="EMBL/GenBank/DDBJ databases">
        <authorList>
            <person name="Zhang G."/>
            <person name="Zhu L."/>
            <person name="Fang P."/>
        </authorList>
    </citation>
    <scope>NUCLEOTIDE SEQUENCE</scope>
    <source>
        <strain evidence="1">NS1</strain>
        <plasmid evidence="1">pNSL1</plasmid>
    </source>
</reference>
<gene>
    <name evidence="1" type="ORF">LRS1606.238</name>
</gene>
<evidence type="ECO:0000313" key="1">
    <source>
        <dbReference type="EMBL" id="AIU93672.1"/>
    </source>
</evidence>
<keyword evidence="1" id="KW-0614">Plasmid</keyword>
<sequence>MRKNRPFALTGPALDGQQRREQVGVEVLHSSMNRPKALPRGLSAAVIASTSSSMSRSMSPLEAAGWKSIDRYGKFPIRAHRIPEVPRYPA</sequence>
<dbReference type="EMBL" id="KJ605395">
    <property type="protein sequence ID" value="AIU93672.1"/>
    <property type="molecule type" value="Genomic_DNA"/>
</dbReference>
<organism evidence="1">
    <name type="scientific">Rhodococcus sp. NS1</name>
    <dbReference type="NCBI Taxonomy" id="402236"/>
    <lineage>
        <taxon>Bacteria</taxon>
        <taxon>Bacillati</taxon>
        <taxon>Actinomycetota</taxon>
        <taxon>Actinomycetes</taxon>
        <taxon>Mycobacteriales</taxon>
        <taxon>Nocardiaceae</taxon>
        <taxon>Rhodococcus</taxon>
    </lineage>
</organism>
<geneLocation type="plasmid" evidence="1">
    <name>pNSL1</name>
</geneLocation>
<dbReference type="AlphaFoldDB" id="A0A097SQ73"/>